<accession>A0A8S9RWS1</accession>
<dbReference type="GO" id="GO:0005739">
    <property type="term" value="C:mitochondrion"/>
    <property type="evidence" value="ECO:0007669"/>
    <property type="project" value="InterPro"/>
</dbReference>
<feature type="domain" description="ATP synthase YMF19 uncharacterised C-terminal" evidence="1">
    <location>
        <begin position="51"/>
        <end position="96"/>
    </location>
</feature>
<dbReference type="EMBL" id="QGKX02000088">
    <property type="protein sequence ID" value="KAF3585795.1"/>
    <property type="molecule type" value="Genomic_DNA"/>
</dbReference>
<dbReference type="GO" id="GO:0016020">
    <property type="term" value="C:membrane"/>
    <property type="evidence" value="ECO:0007669"/>
    <property type="project" value="InterPro"/>
</dbReference>
<organism evidence="2 3">
    <name type="scientific">Brassica cretica</name>
    <name type="common">Mustard</name>
    <dbReference type="NCBI Taxonomy" id="69181"/>
    <lineage>
        <taxon>Eukaryota</taxon>
        <taxon>Viridiplantae</taxon>
        <taxon>Streptophyta</taxon>
        <taxon>Embryophyta</taxon>
        <taxon>Tracheophyta</taxon>
        <taxon>Spermatophyta</taxon>
        <taxon>Magnoliopsida</taxon>
        <taxon>eudicotyledons</taxon>
        <taxon>Gunneridae</taxon>
        <taxon>Pentapetalae</taxon>
        <taxon>rosids</taxon>
        <taxon>malvids</taxon>
        <taxon>Brassicales</taxon>
        <taxon>Brassicaceae</taxon>
        <taxon>Brassiceae</taxon>
        <taxon>Brassica</taxon>
    </lineage>
</organism>
<protein>
    <recommendedName>
        <fullName evidence="1">ATP synthase YMF19 uncharacterized C-terminal domain-containing protein</fullName>
    </recommendedName>
</protein>
<evidence type="ECO:0000313" key="2">
    <source>
        <dbReference type="EMBL" id="KAF3585795.1"/>
    </source>
</evidence>
<proteinExistence type="predicted"/>
<evidence type="ECO:0000313" key="3">
    <source>
        <dbReference type="Proteomes" id="UP000712600"/>
    </source>
</evidence>
<reference evidence="2" key="1">
    <citation type="submission" date="2019-12" db="EMBL/GenBank/DDBJ databases">
        <title>Genome sequencing and annotation of Brassica cretica.</title>
        <authorList>
            <person name="Studholme D.J."/>
            <person name="Sarris P."/>
        </authorList>
    </citation>
    <scope>NUCLEOTIDE SEQUENCE</scope>
    <source>
        <strain evidence="2">PFS-109/04</strain>
        <tissue evidence="2">Leaf</tissue>
    </source>
</reference>
<name>A0A8S9RWS1_BRACR</name>
<dbReference type="PANTHER" id="PTHR36816:SF1">
    <property type="entry name" value="ATP SYNTHASE PROTEIN YMF19"/>
    <property type="match status" value="1"/>
</dbReference>
<gene>
    <name evidence="2" type="ORF">F2Q69_00026736</name>
</gene>
<comment type="caution">
    <text evidence="2">The sequence shown here is derived from an EMBL/GenBank/DDBJ whole genome shotgun (WGS) entry which is preliminary data.</text>
</comment>
<dbReference type="InterPro" id="IPR009455">
    <property type="entry name" value="YMF19"/>
</dbReference>
<dbReference type="Proteomes" id="UP000712600">
    <property type="component" value="Unassembled WGS sequence"/>
</dbReference>
<dbReference type="InterPro" id="IPR044975">
    <property type="entry name" value="YMF19-like"/>
</dbReference>
<dbReference type="AlphaFoldDB" id="A0A8S9RWS1"/>
<dbReference type="Pfam" id="PF06449">
    <property type="entry name" value="YMF19_C"/>
    <property type="match status" value="1"/>
</dbReference>
<sequence length="115" mass="13262">MEPTAFTPGEDHPKQGSSGLEVLLRKGFNTGVSYMYVCLFEVFQWCKAVKLLEKRKKIILISCFGEISGSRRMKRNILYNISKSFLSNTGRWITCRKCRNDIMLINIVHRQGSIK</sequence>
<dbReference type="PANTHER" id="PTHR36816">
    <property type="entry name" value="ATP SYNTHASE PROTEIN YMF19"/>
    <property type="match status" value="1"/>
</dbReference>
<evidence type="ECO:0000259" key="1">
    <source>
        <dbReference type="Pfam" id="PF06449"/>
    </source>
</evidence>